<dbReference type="SUPFAM" id="SSF141571">
    <property type="entry name" value="Pentapeptide repeat-like"/>
    <property type="match status" value="1"/>
</dbReference>
<evidence type="ECO:0000313" key="1">
    <source>
        <dbReference type="EMBL" id="THG37295.1"/>
    </source>
</evidence>
<dbReference type="Gene3D" id="2.160.20.80">
    <property type="entry name" value="E3 ubiquitin-protein ligase SopA"/>
    <property type="match status" value="1"/>
</dbReference>
<dbReference type="PANTHER" id="PTHR14136">
    <property type="entry name" value="BTB_POZ DOMAIN-CONTAINING PROTEIN KCTD9"/>
    <property type="match status" value="1"/>
</dbReference>
<reference evidence="1 2" key="1">
    <citation type="submission" date="2019-04" db="EMBL/GenBank/DDBJ databases">
        <title>Microbes associate with the intestines of laboratory mice.</title>
        <authorList>
            <person name="Navarre W."/>
            <person name="Wong E."/>
            <person name="Huang K.C."/>
            <person name="Tropini C."/>
            <person name="Ng K."/>
            <person name="Yu B."/>
        </authorList>
    </citation>
    <scope>NUCLEOTIDE SEQUENCE [LARGE SCALE GENOMIC DNA]</scope>
    <source>
        <strain evidence="1 2">NM80_B27</strain>
    </source>
</reference>
<dbReference type="PANTHER" id="PTHR14136:SF17">
    <property type="entry name" value="BTB_POZ DOMAIN-CONTAINING PROTEIN KCTD9"/>
    <property type="match status" value="1"/>
</dbReference>
<dbReference type="Pfam" id="PF13599">
    <property type="entry name" value="Pentapeptide_4"/>
    <property type="match status" value="1"/>
</dbReference>
<sequence length="310" mass="34517">MSPYRTILTWKNSEAFNKSFASSAFPSPTMSISRRLLHKIPLFRYKGAPSATARSPIEGPRSAPQPVVQWRHLPNERMPMATLPDTVQTAFDRAAAQRALVLPTIPEELRALEADELLDGATEPLEAIDARDLIIADGNFSELEASHARFTNCFLSCCDFSGALFTDTVFEECDFANTYFDSAGFTRCTFKNCKLTGASFMEANLEQVAFTDCTLAYSAQNRCRWWGMEATRCDFSGADMTEMELHYVLLDDDRFIGTSFFRTPLLGIDFTTCQLEGVALSDTMAEIYGTKMNVYQAAALARRLGVIVAE</sequence>
<protein>
    <submittedName>
        <fullName evidence="1">Pentapeptide repeat-containing protein</fullName>
    </submittedName>
</protein>
<dbReference type="InterPro" id="IPR001646">
    <property type="entry name" value="5peptide_repeat"/>
</dbReference>
<accession>A0A4S4G3Z4</accession>
<proteinExistence type="predicted"/>
<dbReference type="AlphaFoldDB" id="A0A4S4G3Z4"/>
<dbReference type="Proteomes" id="UP000308978">
    <property type="component" value="Unassembled WGS sequence"/>
</dbReference>
<evidence type="ECO:0000313" key="2">
    <source>
        <dbReference type="Proteomes" id="UP000308978"/>
    </source>
</evidence>
<organism evidence="1 2">
    <name type="scientific">Adlercreutzia caecimuris</name>
    <dbReference type="NCBI Taxonomy" id="671266"/>
    <lineage>
        <taxon>Bacteria</taxon>
        <taxon>Bacillati</taxon>
        <taxon>Actinomycetota</taxon>
        <taxon>Coriobacteriia</taxon>
        <taxon>Eggerthellales</taxon>
        <taxon>Eggerthellaceae</taxon>
        <taxon>Adlercreutzia</taxon>
    </lineage>
</organism>
<name>A0A4S4G3Z4_9ACTN</name>
<gene>
    <name evidence="1" type="ORF">E5986_05910</name>
</gene>
<dbReference type="InterPro" id="IPR051082">
    <property type="entry name" value="Pentapeptide-BTB/POZ_domain"/>
</dbReference>
<dbReference type="EMBL" id="SSTJ01000006">
    <property type="protein sequence ID" value="THG37295.1"/>
    <property type="molecule type" value="Genomic_DNA"/>
</dbReference>
<comment type="caution">
    <text evidence="1">The sequence shown here is derived from an EMBL/GenBank/DDBJ whole genome shotgun (WGS) entry which is preliminary data.</text>
</comment>